<dbReference type="RefSeq" id="WP_100079442.1">
    <property type="nucleotide sequence ID" value="NZ_NQVN01000002.1"/>
</dbReference>
<gene>
    <name evidence="2" type="ORF">CJ014_05020</name>
</gene>
<evidence type="ECO:0000313" key="3">
    <source>
        <dbReference type="Proteomes" id="UP000231070"/>
    </source>
</evidence>
<proteinExistence type="predicted"/>
<comment type="caution">
    <text evidence="2">The sequence shown here is derived from an EMBL/GenBank/DDBJ whole genome shotgun (WGS) entry which is preliminary data.</text>
</comment>
<name>A0A2G9WZK7_9HYPH</name>
<dbReference type="InterPro" id="IPR050312">
    <property type="entry name" value="IolE/XylAMocC-like"/>
</dbReference>
<dbReference type="InterPro" id="IPR013022">
    <property type="entry name" value="Xyl_isomerase-like_TIM-brl"/>
</dbReference>
<sequence>MQHSLAVSVWSLQRLTLTLGTPLNDLMGIIAGMGVDQIEINEDYLRLAPYDTPHGHRLLRKAAAENGVKIASLWFYTDLIGASVLTSVDAVADQLKDYLAIAALVGSPRITIPIGEGPSDLSFERGYGILTDVFAKTLPVADDYGVDIGLEVGRMIGRYQTPEGALKLIADLCSTRLKVVPDFEAWRHETPDLPLTHVESMSLPTEPASIDLFRRCLPHASLIHAKLLRLDETGSEPHFPLDELMRAVRESEKDHILDIEFEGWIPDIDPDRDCIVETRRCVALLKAHLSVGTKPSH</sequence>
<keyword evidence="3" id="KW-1185">Reference proteome</keyword>
<dbReference type="Pfam" id="PF01261">
    <property type="entry name" value="AP_endonuc_2"/>
    <property type="match status" value="1"/>
</dbReference>
<evidence type="ECO:0000259" key="1">
    <source>
        <dbReference type="Pfam" id="PF01261"/>
    </source>
</evidence>
<dbReference type="Gene3D" id="3.20.20.150">
    <property type="entry name" value="Divalent-metal-dependent TIM barrel enzymes"/>
    <property type="match status" value="1"/>
</dbReference>
<dbReference type="AlphaFoldDB" id="A0A2G9WZK7"/>
<dbReference type="EMBL" id="NQVN01000002">
    <property type="protein sequence ID" value="PIP00105.1"/>
    <property type="molecule type" value="Genomic_DNA"/>
</dbReference>
<organism evidence="2 3">
    <name type="scientific">Pleomorphomonas carboxyditropha</name>
    <dbReference type="NCBI Taxonomy" id="2023338"/>
    <lineage>
        <taxon>Bacteria</taxon>
        <taxon>Pseudomonadati</taxon>
        <taxon>Pseudomonadota</taxon>
        <taxon>Alphaproteobacteria</taxon>
        <taxon>Hyphomicrobiales</taxon>
        <taxon>Pleomorphomonadaceae</taxon>
        <taxon>Pleomorphomonas</taxon>
    </lineage>
</organism>
<dbReference type="Proteomes" id="UP000231070">
    <property type="component" value="Unassembled WGS sequence"/>
</dbReference>
<dbReference type="PANTHER" id="PTHR12110">
    <property type="entry name" value="HYDROXYPYRUVATE ISOMERASE"/>
    <property type="match status" value="1"/>
</dbReference>
<dbReference type="SUPFAM" id="SSF51658">
    <property type="entry name" value="Xylose isomerase-like"/>
    <property type="match status" value="1"/>
</dbReference>
<protein>
    <recommendedName>
        <fullName evidence="1">Xylose isomerase-like TIM barrel domain-containing protein</fullName>
    </recommendedName>
</protein>
<accession>A0A2G9WZK7</accession>
<dbReference type="OrthoDB" id="256906at2"/>
<dbReference type="PANTHER" id="PTHR12110:SF53">
    <property type="entry name" value="BLR5974 PROTEIN"/>
    <property type="match status" value="1"/>
</dbReference>
<feature type="domain" description="Xylose isomerase-like TIM barrel" evidence="1">
    <location>
        <begin position="31"/>
        <end position="261"/>
    </location>
</feature>
<dbReference type="InterPro" id="IPR036237">
    <property type="entry name" value="Xyl_isomerase-like_sf"/>
</dbReference>
<evidence type="ECO:0000313" key="2">
    <source>
        <dbReference type="EMBL" id="PIP00105.1"/>
    </source>
</evidence>
<reference evidence="2 3" key="1">
    <citation type="submission" date="2017-08" db="EMBL/GenBank/DDBJ databases">
        <title>Pleomorphomonas carboxidotrophicus sp. nov., a new mesophilic hydrogenogenic carboxidotroph.</title>
        <authorList>
            <person name="Esquivel-Elizondo S."/>
            <person name="Krajmalnik-Brown R."/>
            <person name="Maldonado J."/>
        </authorList>
    </citation>
    <scope>NUCLEOTIDE SEQUENCE [LARGE SCALE GENOMIC DNA]</scope>
    <source>
        <strain evidence="2 3">SVCO-16</strain>
    </source>
</reference>